<protein>
    <submittedName>
        <fullName evidence="1">Uncharacterized protein</fullName>
    </submittedName>
</protein>
<comment type="caution">
    <text evidence="1">The sequence shown here is derived from an EMBL/GenBank/DDBJ whole genome shotgun (WGS) entry which is preliminary data.</text>
</comment>
<reference evidence="1 2" key="1">
    <citation type="submission" date="2021-06" db="EMBL/GenBank/DDBJ databases">
        <title>Caerostris extrusa draft genome.</title>
        <authorList>
            <person name="Kono N."/>
            <person name="Arakawa K."/>
        </authorList>
    </citation>
    <scope>NUCLEOTIDE SEQUENCE [LARGE SCALE GENOMIC DNA]</scope>
</reference>
<dbReference type="EMBL" id="BPLR01017952">
    <property type="protein sequence ID" value="GIY95719.1"/>
    <property type="molecule type" value="Genomic_DNA"/>
</dbReference>
<organism evidence="1 2">
    <name type="scientific">Caerostris extrusa</name>
    <name type="common">Bark spider</name>
    <name type="synonym">Caerostris bankana</name>
    <dbReference type="NCBI Taxonomy" id="172846"/>
    <lineage>
        <taxon>Eukaryota</taxon>
        <taxon>Metazoa</taxon>
        <taxon>Ecdysozoa</taxon>
        <taxon>Arthropoda</taxon>
        <taxon>Chelicerata</taxon>
        <taxon>Arachnida</taxon>
        <taxon>Araneae</taxon>
        <taxon>Araneomorphae</taxon>
        <taxon>Entelegynae</taxon>
        <taxon>Araneoidea</taxon>
        <taxon>Araneidae</taxon>
        <taxon>Caerostris</taxon>
    </lineage>
</organism>
<proteinExistence type="predicted"/>
<sequence length="78" mass="8935">MVAQTSKNIFPLSHSLLPQNFPLAPQKRRADENRWWKRCVRNVPPALFDCCCSVYRTTSCCCARHRILRSSKLSVVAA</sequence>
<dbReference type="Proteomes" id="UP001054945">
    <property type="component" value="Unassembled WGS sequence"/>
</dbReference>
<gene>
    <name evidence="1" type="ORF">CEXT_490961</name>
</gene>
<dbReference type="AlphaFoldDB" id="A0AAV4XPJ7"/>
<accession>A0AAV4XPJ7</accession>
<name>A0AAV4XPJ7_CAEEX</name>
<evidence type="ECO:0000313" key="1">
    <source>
        <dbReference type="EMBL" id="GIY95719.1"/>
    </source>
</evidence>
<evidence type="ECO:0000313" key="2">
    <source>
        <dbReference type="Proteomes" id="UP001054945"/>
    </source>
</evidence>
<keyword evidence="2" id="KW-1185">Reference proteome</keyword>